<comment type="function">
    <text evidence="8">Catalyzes the ATP-dependent phosphorylation of N-acetyl-L-glutamate.</text>
</comment>
<feature type="binding site" evidence="8">
    <location>
        <begin position="63"/>
        <end position="64"/>
    </location>
    <ligand>
        <name>substrate</name>
    </ligand>
</feature>
<evidence type="ECO:0000256" key="4">
    <source>
        <dbReference type="ARBA" id="ARBA00022679"/>
    </source>
</evidence>
<feature type="domain" description="Aspartate/glutamate/uridylate kinase" evidence="9">
    <location>
        <begin position="23"/>
        <end position="260"/>
    </location>
</feature>
<name>A0A1C9CHG1_PALPL</name>
<keyword evidence="7 8" id="KW-0067">ATP-binding</keyword>
<evidence type="ECO:0000256" key="2">
    <source>
        <dbReference type="ARBA" id="ARBA00022571"/>
    </source>
</evidence>
<dbReference type="InterPro" id="IPR041727">
    <property type="entry name" value="NAGK-C"/>
</dbReference>
<comment type="catalytic activity">
    <reaction evidence="8">
        <text>N-acetyl-L-glutamate + ATP = N-acetyl-L-glutamyl 5-phosphate + ADP</text>
        <dbReference type="Rhea" id="RHEA:14629"/>
        <dbReference type="ChEBI" id="CHEBI:30616"/>
        <dbReference type="ChEBI" id="CHEBI:44337"/>
        <dbReference type="ChEBI" id="CHEBI:57936"/>
        <dbReference type="ChEBI" id="CHEBI:456216"/>
        <dbReference type="EC" id="2.7.2.8"/>
    </reaction>
</comment>
<dbReference type="SUPFAM" id="SSF53633">
    <property type="entry name" value="Carbamate kinase-like"/>
    <property type="match status" value="1"/>
</dbReference>
<dbReference type="NCBIfam" id="TIGR00761">
    <property type="entry name" value="argB"/>
    <property type="match status" value="1"/>
</dbReference>
<protein>
    <recommendedName>
        <fullName evidence="8">Acetylglutamate kinase</fullName>
        <ecNumber evidence="8">2.7.2.8</ecNumber>
    </recommendedName>
    <alternativeName>
        <fullName evidence="8">N-acetyl-L-glutamate 5-phosphotransferase</fullName>
    </alternativeName>
    <alternativeName>
        <fullName evidence="8">NAG kinase</fullName>
        <shortName evidence="8">NAGK</shortName>
    </alternativeName>
</protein>
<dbReference type="InterPro" id="IPR001057">
    <property type="entry name" value="Glu/AcGlu_kinase"/>
</dbReference>
<dbReference type="AlphaFoldDB" id="A0A1C9CHG1"/>
<dbReference type="InterPro" id="IPR037528">
    <property type="entry name" value="ArgB"/>
</dbReference>
<proteinExistence type="inferred from homology"/>
<feature type="site" description="Transition state stabilizer" evidence="8">
    <location>
        <position position="241"/>
    </location>
</feature>
<dbReference type="EC" id="2.7.2.8" evidence="8"/>
<dbReference type="EMBL" id="KX284726">
    <property type="protein sequence ID" value="AOM67799.1"/>
    <property type="molecule type" value="Genomic_DNA"/>
</dbReference>
<feature type="binding site" evidence="8">
    <location>
        <position position="85"/>
    </location>
    <ligand>
        <name>substrate</name>
    </ligand>
</feature>
<comment type="similarity">
    <text evidence="8">Belongs to the acetylglutamate kinase family. ArgB subfamily.</text>
</comment>
<dbReference type="GeneID" id="29070301"/>
<dbReference type="InterPro" id="IPR001048">
    <property type="entry name" value="Asp/Glu/Uridylate_kinase"/>
</dbReference>
<dbReference type="Pfam" id="PF00696">
    <property type="entry name" value="AA_kinase"/>
    <property type="match status" value="1"/>
</dbReference>
<keyword evidence="6 8" id="KW-0418">Kinase</keyword>
<dbReference type="HAMAP" id="MF_00082">
    <property type="entry name" value="ArgB"/>
    <property type="match status" value="1"/>
</dbReference>
<keyword evidence="5 8" id="KW-0547">Nucleotide-binding</keyword>
<dbReference type="CDD" id="cd04250">
    <property type="entry name" value="AAK_NAGK-C"/>
    <property type="match status" value="1"/>
</dbReference>
<dbReference type="Gene3D" id="3.40.1160.10">
    <property type="entry name" value="Acetylglutamate kinase-like"/>
    <property type="match status" value="1"/>
</dbReference>
<dbReference type="GO" id="GO:0003991">
    <property type="term" value="F:acetylglutamate kinase activity"/>
    <property type="evidence" value="ECO:0007669"/>
    <property type="project" value="UniProtKB-UniRule"/>
</dbReference>
<comment type="pathway">
    <text evidence="1 8">Amino-acid biosynthesis; L-arginine biosynthesis; N(2)-acetyl-L-ornithine from L-glutamate: step 2/4.</text>
</comment>
<dbReference type="FunFam" id="3.40.1160.10:FF:000004">
    <property type="entry name" value="Acetylglutamate kinase"/>
    <property type="match status" value="1"/>
</dbReference>
<organism evidence="10">
    <name type="scientific">Palmaria palmata</name>
    <name type="common">Dulse</name>
    <name type="synonym">Rhodymenia palmata</name>
    <dbReference type="NCBI Taxonomy" id="2822"/>
    <lineage>
        <taxon>Eukaryota</taxon>
        <taxon>Rhodophyta</taxon>
        <taxon>Florideophyceae</taxon>
        <taxon>Nemaliophycidae</taxon>
        <taxon>Palmariales</taxon>
        <taxon>Palmariaceae</taxon>
        <taxon>Palmaria</taxon>
    </lineage>
</organism>
<feature type="binding site" evidence="8">
    <location>
        <position position="178"/>
    </location>
    <ligand>
        <name>substrate</name>
    </ligand>
</feature>
<evidence type="ECO:0000256" key="6">
    <source>
        <dbReference type="ARBA" id="ARBA00022777"/>
    </source>
</evidence>
<evidence type="ECO:0000256" key="1">
    <source>
        <dbReference type="ARBA" id="ARBA00004828"/>
    </source>
</evidence>
<keyword evidence="10" id="KW-0934">Plastid</keyword>
<keyword evidence="4 8" id="KW-0808">Transferase</keyword>
<dbReference type="PANTHER" id="PTHR23342:SF0">
    <property type="entry name" value="N-ACETYLGLUTAMATE SYNTHASE, MITOCHONDRIAL"/>
    <property type="match status" value="1"/>
</dbReference>
<geneLocation type="plastid" evidence="10"/>
<keyword evidence="3 8" id="KW-0028">Amino-acid biosynthesis</keyword>
<evidence type="ECO:0000256" key="8">
    <source>
        <dbReference type="HAMAP-Rule" id="MF_00082"/>
    </source>
</evidence>
<dbReference type="PANTHER" id="PTHR23342">
    <property type="entry name" value="N-ACETYLGLUTAMATE SYNTHASE"/>
    <property type="match status" value="1"/>
</dbReference>
<dbReference type="InterPro" id="IPR036393">
    <property type="entry name" value="AceGlu_kinase-like_sf"/>
</dbReference>
<accession>A0A1C9CHG1</accession>
<evidence type="ECO:0000259" key="9">
    <source>
        <dbReference type="Pfam" id="PF00696"/>
    </source>
</evidence>
<dbReference type="GO" id="GO:0005524">
    <property type="term" value="F:ATP binding"/>
    <property type="evidence" value="ECO:0007669"/>
    <property type="project" value="UniProtKB-UniRule"/>
</dbReference>
<dbReference type="GO" id="GO:0042450">
    <property type="term" value="P:L-arginine biosynthetic process via ornithine"/>
    <property type="evidence" value="ECO:0007669"/>
    <property type="project" value="UniProtKB-UniRule"/>
</dbReference>
<feature type="site" description="Transition state stabilizer" evidence="8">
    <location>
        <position position="28"/>
    </location>
</feature>
<dbReference type="InterPro" id="IPR004662">
    <property type="entry name" value="AcgluKinase_fam"/>
</dbReference>
<keyword evidence="2 8" id="KW-0055">Arginine biosynthesis</keyword>
<evidence type="ECO:0000313" key="10">
    <source>
        <dbReference type="EMBL" id="AOM67799.1"/>
    </source>
</evidence>
<dbReference type="PRINTS" id="PR00474">
    <property type="entry name" value="GLU5KINASE"/>
</dbReference>
<dbReference type="PIRSF" id="PIRSF000728">
    <property type="entry name" value="NAGK"/>
    <property type="match status" value="1"/>
</dbReference>
<evidence type="ECO:0000256" key="7">
    <source>
        <dbReference type="ARBA" id="ARBA00022840"/>
    </source>
</evidence>
<dbReference type="UniPathway" id="UPA00068">
    <property type="reaction ID" value="UER00107"/>
</dbReference>
<gene>
    <name evidence="8 10" type="primary">argB</name>
    <name evidence="10" type="ORF">Palma_167</name>
</gene>
<evidence type="ECO:0000256" key="3">
    <source>
        <dbReference type="ARBA" id="ARBA00022605"/>
    </source>
</evidence>
<sequence length="283" mass="30524">MNNLNRIKSLQETLPYLHDTSSKKIVIKYGGSAMTDPDLTFSVIQDIATLSLLGFKIILVHGGGPAINEWLKKIQLKPKFKNGIRITDSKTMELVQMVLSGKINKDLVGVLGSLNVRTVGLSGKDGQLILADPIDLYADNKVGKIRVINTHLLEILLENQYMPVVAPIGTNESGLSFNINADTVASEIASAIKASSLIMLTDTPGILKDSNAPDTLYPNLDLKNLEELINNGTIVGGMLPKVHGCIKALKNGVHSIRIIDGRLPHSLLLTLLSKAHVGSVLTL</sequence>
<dbReference type="RefSeq" id="YP_009294359.1">
    <property type="nucleotide sequence ID" value="NC_031147.1"/>
</dbReference>
<dbReference type="GO" id="GO:0005737">
    <property type="term" value="C:cytoplasm"/>
    <property type="evidence" value="ECO:0007669"/>
    <property type="project" value="InterPro"/>
</dbReference>
<reference evidence="10" key="1">
    <citation type="journal article" date="2018" name="PLoS ONE">
        <title>Plastid genome analysis of three Nemaliophycidae red algal species suggests environmental adaptation for iron limited habitats.</title>
        <authorList>
            <person name="Cho C.H."/>
            <person name="Choi J.W."/>
            <person name="Lam D.W."/>
            <person name="Kim K.M."/>
            <person name="Yoon H.S."/>
        </authorList>
    </citation>
    <scope>NUCLEOTIDE SEQUENCE</scope>
</reference>
<evidence type="ECO:0000256" key="5">
    <source>
        <dbReference type="ARBA" id="ARBA00022741"/>
    </source>
</evidence>